<evidence type="ECO:0000259" key="3">
    <source>
        <dbReference type="PROSITE" id="PS50102"/>
    </source>
</evidence>
<dbReference type="PROSITE" id="PS50102">
    <property type="entry name" value="RRM"/>
    <property type="match status" value="1"/>
</dbReference>
<evidence type="ECO:0000256" key="2">
    <source>
        <dbReference type="PROSITE-ProRule" id="PRU00176"/>
    </source>
</evidence>
<proteinExistence type="predicted"/>
<dbReference type="RefSeq" id="XP_005844775.1">
    <property type="nucleotide sequence ID" value="XM_005844713.1"/>
</dbReference>
<sequence>MQSTVVVKAGKGSNPKTALYVGGLESTVNEAALHSAFIPFGEIKEVSLPLDHATGTHRGFGFVEFEAAEDAADAMDNMHNSELYGRVLRVNYAQPNKIKGGDKGWASQAVWADADDWYEKHIAEEELDKLTEQQEKASKKTALDGEVADAAAALAAADAAPAEG</sequence>
<dbReference type="AlphaFoldDB" id="E1ZNF7"/>
<evidence type="ECO:0000256" key="1">
    <source>
        <dbReference type="ARBA" id="ARBA00022884"/>
    </source>
</evidence>
<dbReference type="EMBL" id="GL433855">
    <property type="protein sequence ID" value="EFN52673.1"/>
    <property type="molecule type" value="Genomic_DNA"/>
</dbReference>
<dbReference type="OMA" id="YDATEYD"/>
<gene>
    <name evidence="4" type="ORF">CHLNCDRAFT_32442</name>
</gene>
<dbReference type="Pfam" id="PF00076">
    <property type="entry name" value="RRM_1"/>
    <property type="match status" value="1"/>
</dbReference>
<dbReference type="GeneID" id="17352132"/>
<accession>E1ZNF7</accession>
<evidence type="ECO:0000313" key="5">
    <source>
        <dbReference type="Proteomes" id="UP000008141"/>
    </source>
</evidence>
<name>E1ZNF7_CHLVA</name>
<feature type="domain" description="RRM" evidence="3">
    <location>
        <begin position="17"/>
        <end position="95"/>
    </location>
</feature>
<evidence type="ECO:0000313" key="4">
    <source>
        <dbReference type="EMBL" id="EFN52673.1"/>
    </source>
</evidence>
<dbReference type="SUPFAM" id="SSF54928">
    <property type="entry name" value="RNA-binding domain, RBD"/>
    <property type="match status" value="1"/>
</dbReference>
<dbReference type="InParanoid" id="E1ZNF7"/>
<dbReference type="Gene3D" id="3.30.70.330">
    <property type="match status" value="1"/>
</dbReference>
<dbReference type="KEGG" id="cvr:CHLNCDRAFT_32442"/>
<dbReference type="InterPro" id="IPR012677">
    <property type="entry name" value="Nucleotide-bd_a/b_plait_sf"/>
</dbReference>
<keyword evidence="5" id="KW-1185">Reference proteome</keyword>
<dbReference type="OrthoDB" id="193499at2759"/>
<organism evidence="5">
    <name type="scientific">Chlorella variabilis</name>
    <name type="common">Green alga</name>
    <dbReference type="NCBI Taxonomy" id="554065"/>
    <lineage>
        <taxon>Eukaryota</taxon>
        <taxon>Viridiplantae</taxon>
        <taxon>Chlorophyta</taxon>
        <taxon>core chlorophytes</taxon>
        <taxon>Trebouxiophyceae</taxon>
        <taxon>Chlorellales</taxon>
        <taxon>Chlorellaceae</taxon>
        <taxon>Chlorella clade</taxon>
        <taxon>Chlorella</taxon>
    </lineage>
</organism>
<dbReference type="Proteomes" id="UP000008141">
    <property type="component" value="Unassembled WGS sequence"/>
</dbReference>
<dbReference type="STRING" id="554065.E1ZNF7"/>
<protein>
    <recommendedName>
        <fullName evidence="3">RRM domain-containing protein</fullName>
    </recommendedName>
</protein>
<dbReference type="eggNOG" id="KOG0111">
    <property type="taxonomic scope" value="Eukaryota"/>
</dbReference>
<reference evidence="4 5" key="1">
    <citation type="journal article" date="2010" name="Plant Cell">
        <title>The Chlorella variabilis NC64A genome reveals adaptation to photosymbiosis, coevolution with viruses, and cryptic sex.</title>
        <authorList>
            <person name="Blanc G."/>
            <person name="Duncan G."/>
            <person name="Agarkova I."/>
            <person name="Borodovsky M."/>
            <person name="Gurnon J."/>
            <person name="Kuo A."/>
            <person name="Lindquist E."/>
            <person name="Lucas S."/>
            <person name="Pangilinan J."/>
            <person name="Polle J."/>
            <person name="Salamov A."/>
            <person name="Terry A."/>
            <person name="Yamada T."/>
            <person name="Dunigan D.D."/>
            <person name="Grigoriev I.V."/>
            <person name="Claverie J.M."/>
            <person name="Van Etten J.L."/>
        </authorList>
    </citation>
    <scope>NUCLEOTIDE SEQUENCE [LARGE SCALE GENOMIC DNA]</scope>
    <source>
        <strain evidence="4 5">NC64A</strain>
    </source>
</reference>
<dbReference type="InterPro" id="IPR034168">
    <property type="entry name" value="PPIE_RRM"/>
</dbReference>
<keyword evidence="1 2" id="KW-0694">RNA-binding</keyword>
<dbReference type="SMART" id="SM00360">
    <property type="entry name" value="RRM"/>
    <property type="match status" value="1"/>
</dbReference>
<dbReference type="GO" id="GO:0003723">
    <property type="term" value="F:RNA binding"/>
    <property type="evidence" value="ECO:0007669"/>
    <property type="project" value="UniProtKB-UniRule"/>
</dbReference>
<dbReference type="PANTHER" id="PTHR48037:SF1">
    <property type="entry name" value="RRM DOMAIN-CONTAINING PROTEIN"/>
    <property type="match status" value="1"/>
</dbReference>
<dbReference type="CDD" id="cd12347">
    <property type="entry name" value="RRM_PPIE"/>
    <property type="match status" value="1"/>
</dbReference>
<dbReference type="InterPro" id="IPR035979">
    <property type="entry name" value="RBD_domain_sf"/>
</dbReference>
<dbReference type="FunCoup" id="E1ZNF7">
    <property type="interactions" value="445"/>
</dbReference>
<dbReference type="PANTHER" id="PTHR48037">
    <property type="entry name" value="ATPASE E1"/>
    <property type="match status" value="1"/>
</dbReference>
<dbReference type="InterPro" id="IPR000504">
    <property type="entry name" value="RRM_dom"/>
</dbReference>